<comment type="caution">
    <text evidence="3">The sequence shown here is derived from an EMBL/GenBank/DDBJ whole genome shotgun (WGS) entry which is preliminary data.</text>
</comment>
<feature type="compositionally biased region" description="Polar residues" evidence="2">
    <location>
        <begin position="572"/>
        <end position="584"/>
    </location>
</feature>
<feature type="compositionally biased region" description="Basic and acidic residues" evidence="2">
    <location>
        <begin position="178"/>
        <end position="197"/>
    </location>
</feature>
<feature type="compositionally biased region" description="Low complexity" evidence="2">
    <location>
        <begin position="336"/>
        <end position="351"/>
    </location>
</feature>
<feature type="compositionally biased region" description="Polar residues" evidence="2">
    <location>
        <begin position="646"/>
        <end position="686"/>
    </location>
</feature>
<keyword evidence="1" id="KW-0175">Coiled coil</keyword>
<feature type="region of interest" description="Disordered" evidence="2">
    <location>
        <begin position="1068"/>
        <end position="1098"/>
    </location>
</feature>
<evidence type="ECO:0000313" key="3">
    <source>
        <dbReference type="EMBL" id="GAX29284.1"/>
    </source>
</evidence>
<feature type="compositionally biased region" description="Low complexity" evidence="2">
    <location>
        <begin position="687"/>
        <end position="707"/>
    </location>
</feature>
<dbReference type="OrthoDB" id="49689at2759"/>
<feature type="compositionally biased region" description="Basic and acidic residues" evidence="2">
    <location>
        <begin position="1023"/>
        <end position="1034"/>
    </location>
</feature>
<evidence type="ECO:0000256" key="2">
    <source>
        <dbReference type="SAM" id="MobiDB-lite"/>
    </source>
</evidence>
<gene>
    <name evidence="3" type="ORF">FisN_16Hh286</name>
</gene>
<sequence>METADENRGTPVVADVRRQSDQGVLRNSMQNVTGQKDTKRRKTLSGALPKSNSVEESESQFPQPEEVVISPPRKTPSKHRISLGAAHAYYFKSTSKTPFQKDTSFQGLNESNDHNTGDVTANVAELSFLSLAGSTGSSSSANDTLNQSVLSDTTELTASNFILASSSRQRLAEFSKLAAERKQHNEKNETVELKENEPSGGTSVPPLPADANIADSSDAVVKEVKAPNSEPVQKEVVGITGSASDARKETIDVRRFSMGTASAPRHVPSPVVVGRKSWHGTPGSVDVNSSVQKYKELAASMKQVRLARDQQRQEEIKTRLSISNMSRMTDRSELMSNTSFLSTPSESSSSGSRDDATIDLSRKVDVSDLGSRTLDDLFEGIVPASASRSFSTATREAILAPATRAADHNEHGVSDVSGSAAQSVFNASSQPASAQKALTPTKLLTSPRRIANPMSSDSPARNTRSASKNDMNVSSSSQVFMDNTTATDEVASTSALSPFKSASAQKVLTPTKLSVSPRRIANLLSIDSPARNTRTASKSDMNASALRQTSVDSSTASSEGVEANVMSPFKPASTQKVLTPTKLSASPRRIANPMSIDSPARNTRSASKSDMNTSRMSQSSMDSTPSSEGEESSVFSPFNKPALTQKVLTPTGLSTSPRRIANPMSTDSPARNTCRASKSDMNANALSQASVDSSTASSEGTEASATSPFKSGSAQKVLTPTKLSASPRRIANPMSLDSPARNTRSASKKDMNTSSLSQVLMFNTTAADEVALPGASSPSKSASAQKTLTPTKLSASPRRIANPMSTDSPARNTRSAAKTLSKSPLKADSYPEPFIQDESHGLDDVTPARNNRTNALTEELHVSIGSKRHQAAVLHSSLRKHGSARKRGDAVRHVEFGSPEFVEFNKSSPSMNLTPMPAKKLRVAEALPEDTVEIEADMNALLNGVPPQSGFYMSSPSIGLKVDSAKNAQESACDMSIESLSESREQETVQLEMNMDELLHDRYLQRDDLDDDNAHDATSVSGKESKHGNTENSHDTNASGMDESDVSRHNTVSLEANMSDLLKFQGFIDGEAPPHEKSHDRSHSPDHGVSVEIEEDSRMQLEEENTVELEMNMSALLMATDFDLEASMNASPKTARNRRRRSSISSRRFSLVPESRLSLSTDGQIIDAEVDEKMAFSVAEQEESTPTSIEMPLTWTDVFSALNFDVEKTPCSSDFLKEVTGLLRDVEYGVTLNAVYSQVVDHIEETTDPPLDDQMKLVSDDLQRALNSGKKHKYEMLVQSVQANELKRWTNWLISVADTLAVPLKDLYAELLQKVHVIDKNSSWIEESLLLLSSLEQRAALRARKRSFFERKHLVDKLQVEVSKLQEELSNAKEALNGKDRLYMLSLNVTNEDAKRRALVEKRDLCRPRAESLARMYSYAKGMHRWKAPAISERELTFQYVGPTTDACVALTFTISKLGEVKCLAVPVNASAENTRNLVCLRVPLLSPFVKARVQSLCNEWSAKTFQHTSQISDGLRHFQWQMGRLEQTAMELLVLRRRHGAILTSSDGDVSTFKVEVDFCGCPSKLSASFELTTDYPFAPMNVILNTFEGSVDIEKIRALLIKNAKPGFGYLSRTCDVISACVR</sequence>
<feature type="compositionally biased region" description="Polar residues" evidence="2">
    <location>
        <begin position="600"/>
        <end position="612"/>
    </location>
</feature>
<feature type="compositionally biased region" description="Polar residues" evidence="2">
    <location>
        <begin position="531"/>
        <end position="558"/>
    </location>
</feature>
<feature type="compositionally biased region" description="Polar residues" evidence="2">
    <location>
        <begin position="21"/>
        <end position="35"/>
    </location>
</feature>
<organism evidence="3 4">
    <name type="scientific">Fistulifera solaris</name>
    <name type="common">Oleaginous diatom</name>
    <dbReference type="NCBI Taxonomy" id="1519565"/>
    <lineage>
        <taxon>Eukaryota</taxon>
        <taxon>Sar</taxon>
        <taxon>Stramenopiles</taxon>
        <taxon>Ochrophyta</taxon>
        <taxon>Bacillariophyta</taxon>
        <taxon>Bacillariophyceae</taxon>
        <taxon>Bacillariophycidae</taxon>
        <taxon>Naviculales</taxon>
        <taxon>Naviculaceae</taxon>
        <taxon>Fistulifera</taxon>
    </lineage>
</organism>
<dbReference type="EMBL" id="BDSP01000289">
    <property type="protein sequence ID" value="GAX29284.1"/>
    <property type="molecule type" value="Genomic_DNA"/>
</dbReference>
<feature type="compositionally biased region" description="Polar residues" evidence="2">
    <location>
        <begin position="785"/>
        <end position="794"/>
    </location>
</feature>
<keyword evidence="4" id="KW-1185">Reference proteome</keyword>
<name>A0A1Z5KSI7_FISSO</name>
<feature type="region of interest" description="Disordered" evidence="2">
    <location>
        <begin position="1009"/>
        <end position="1047"/>
    </location>
</feature>
<feature type="compositionally biased region" description="Basic and acidic residues" evidence="2">
    <location>
        <begin position="1072"/>
        <end position="1086"/>
    </location>
</feature>
<feature type="compositionally biased region" description="Polar residues" evidence="2">
    <location>
        <begin position="427"/>
        <end position="444"/>
    </location>
</feature>
<reference evidence="3 4" key="1">
    <citation type="journal article" date="2015" name="Plant Cell">
        <title>Oil accumulation by the oleaginous diatom Fistulifera solaris as revealed by the genome and transcriptome.</title>
        <authorList>
            <person name="Tanaka T."/>
            <person name="Maeda Y."/>
            <person name="Veluchamy A."/>
            <person name="Tanaka M."/>
            <person name="Abida H."/>
            <person name="Marechal E."/>
            <person name="Bowler C."/>
            <person name="Muto M."/>
            <person name="Sunaga Y."/>
            <person name="Tanaka M."/>
            <person name="Yoshino T."/>
            <person name="Taniguchi T."/>
            <person name="Fukuda Y."/>
            <person name="Nemoto M."/>
            <person name="Matsumoto M."/>
            <person name="Wong P.S."/>
            <person name="Aburatani S."/>
            <person name="Fujibuchi W."/>
        </authorList>
    </citation>
    <scope>NUCLEOTIDE SEQUENCE [LARGE SCALE GENOMIC DNA]</scope>
    <source>
        <strain evidence="3 4">JPCC DA0580</strain>
    </source>
</reference>
<feature type="compositionally biased region" description="Low complexity" evidence="2">
    <location>
        <begin position="775"/>
        <end position="784"/>
    </location>
</feature>
<evidence type="ECO:0008006" key="5">
    <source>
        <dbReference type="Google" id="ProtNLM"/>
    </source>
</evidence>
<feature type="compositionally biased region" description="Low complexity" evidence="2">
    <location>
        <begin position="613"/>
        <end position="627"/>
    </location>
</feature>
<protein>
    <recommendedName>
        <fullName evidence="5">Spc7 kinetochore protein domain-containing protein</fullName>
    </recommendedName>
</protein>
<dbReference type="Proteomes" id="UP000198406">
    <property type="component" value="Unassembled WGS sequence"/>
</dbReference>
<feature type="compositionally biased region" description="Polar residues" evidence="2">
    <location>
        <begin position="803"/>
        <end position="822"/>
    </location>
</feature>
<feature type="region of interest" description="Disordered" evidence="2">
    <location>
        <begin position="324"/>
        <end position="356"/>
    </location>
</feature>
<feature type="region of interest" description="Disordered" evidence="2">
    <location>
        <begin position="427"/>
        <end position="475"/>
    </location>
</feature>
<feature type="region of interest" description="Disordered" evidence="2">
    <location>
        <begin position="531"/>
        <end position="754"/>
    </location>
</feature>
<feature type="region of interest" description="Disordered" evidence="2">
    <location>
        <begin position="771"/>
        <end position="846"/>
    </location>
</feature>
<feature type="coiled-coil region" evidence="1">
    <location>
        <begin position="1355"/>
        <end position="1382"/>
    </location>
</feature>
<evidence type="ECO:0000256" key="1">
    <source>
        <dbReference type="SAM" id="Coils"/>
    </source>
</evidence>
<feature type="compositionally biased region" description="Polar residues" evidence="2">
    <location>
        <begin position="453"/>
        <end position="475"/>
    </location>
</feature>
<dbReference type="InParanoid" id="A0A1Z5KSI7"/>
<feature type="region of interest" description="Disordered" evidence="2">
    <location>
        <begin position="1128"/>
        <end position="1147"/>
    </location>
</feature>
<feature type="compositionally biased region" description="Polar residues" evidence="2">
    <location>
        <begin position="708"/>
        <end position="724"/>
    </location>
</feature>
<feature type="region of interest" description="Disordered" evidence="2">
    <location>
        <begin position="178"/>
        <end position="208"/>
    </location>
</feature>
<feature type="region of interest" description="Disordered" evidence="2">
    <location>
        <begin position="1"/>
        <end position="78"/>
    </location>
</feature>
<proteinExistence type="predicted"/>
<accession>A0A1Z5KSI7</accession>
<evidence type="ECO:0000313" key="4">
    <source>
        <dbReference type="Proteomes" id="UP000198406"/>
    </source>
</evidence>